<evidence type="ECO:0000259" key="1">
    <source>
        <dbReference type="Pfam" id="PF13545"/>
    </source>
</evidence>
<sequence>MINEKDLIYLRKGDKVTESGELSVIKGYIECTTSDKLLCFIGPGSVFLTSDRLNFSNAIVYEAKCDAILLETSGIESNDSFNTEKKWHDYILMQIFSKFEILYLPAKERLLNILFQIANDIGHHVVSDCYIPGILVQRELAEYANCTREYLSTIRKELVSDGWIANSKQWVLLDWKRWQREFGMDI</sequence>
<dbReference type="Proteomes" id="UP000539064">
    <property type="component" value="Unassembled WGS sequence"/>
</dbReference>
<dbReference type="AlphaFoldDB" id="A0A7X0XYN2"/>
<dbReference type="SUPFAM" id="SSF46785">
    <property type="entry name" value="Winged helix' DNA-binding domain"/>
    <property type="match status" value="1"/>
</dbReference>
<organism evidence="2 3">
    <name type="scientific">Listeria booriae</name>
    <dbReference type="NCBI Taxonomy" id="1552123"/>
    <lineage>
        <taxon>Bacteria</taxon>
        <taxon>Bacillati</taxon>
        <taxon>Bacillota</taxon>
        <taxon>Bacilli</taxon>
        <taxon>Bacillales</taxon>
        <taxon>Listeriaceae</taxon>
        <taxon>Listeria</taxon>
    </lineage>
</organism>
<dbReference type="EMBL" id="JAARVG010000011">
    <property type="protein sequence ID" value="MBC1794179.1"/>
    <property type="molecule type" value="Genomic_DNA"/>
</dbReference>
<comment type="caution">
    <text evidence="2">The sequence shown here is derived from an EMBL/GenBank/DDBJ whole genome shotgun (WGS) entry which is preliminary data.</text>
</comment>
<dbReference type="Pfam" id="PF13545">
    <property type="entry name" value="HTH_Crp_2"/>
    <property type="match status" value="1"/>
</dbReference>
<feature type="domain" description="HTH crp-type" evidence="1">
    <location>
        <begin position="109"/>
        <end position="177"/>
    </location>
</feature>
<reference evidence="2 3" key="1">
    <citation type="submission" date="2020-03" db="EMBL/GenBank/DDBJ databases">
        <title>Soil Listeria distribution.</title>
        <authorList>
            <person name="Liao J."/>
            <person name="Wiedmann M."/>
        </authorList>
    </citation>
    <scope>NUCLEOTIDE SEQUENCE [LARGE SCALE GENOMIC DNA]</scope>
    <source>
        <strain evidence="2 3">FSL L7-0978</strain>
    </source>
</reference>
<proteinExistence type="predicted"/>
<evidence type="ECO:0000313" key="2">
    <source>
        <dbReference type="EMBL" id="MBC1794179.1"/>
    </source>
</evidence>
<dbReference type="RefSeq" id="WP_185519889.1">
    <property type="nucleotide sequence ID" value="NZ_JAARVF010000007.1"/>
</dbReference>
<dbReference type="InterPro" id="IPR036390">
    <property type="entry name" value="WH_DNA-bd_sf"/>
</dbReference>
<dbReference type="Gene3D" id="2.60.120.10">
    <property type="entry name" value="Jelly Rolls"/>
    <property type="match status" value="1"/>
</dbReference>
<accession>A0A7X0XYN2</accession>
<dbReference type="InterPro" id="IPR014710">
    <property type="entry name" value="RmlC-like_jellyroll"/>
</dbReference>
<evidence type="ECO:0000313" key="3">
    <source>
        <dbReference type="Proteomes" id="UP000539064"/>
    </source>
</evidence>
<protein>
    <submittedName>
        <fullName evidence="2">Crp/Fnr family transcriptional regulator</fullName>
    </submittedName>
</protein>
<name>A0A7X0XYN2_9LIST</name>
<dbReference type="InterPro" id="IPR012318">
    <property type="entry name" value="HTH_CRP"/>
</dbReference>
<gene>
    <name evidence="2" type="ORF">HCA52_12165</name>
</gene>